<comment type="similarity">
    <text evidence="2">Belongs to the polysaccharide deacetylase family.</text>
</comment>
<accession>A0A8F6TVK6</accession>
<dbReference type="KEGG" id="gce:KYE46_11295"/>
<keyword evidence="9" id="KW-1185">Reference proteome</keyword>
<evidence type="ECO:0000256" key="5">
    <source>
        <dbReference type="ARBA" id="ARBA00022801"/>
    </source>
</evidence>
<dbReference type="Pfam" id="PF01522">
    <property type="entry name" value="Polysacc_deac_1"/>
    <property type="match status" value="1"/>
</dbReference>
<evidence type="ECO:0000256" key="6">
    <source>
        <dbReference type="ARBA" id="ARBA00032976"/>
    </source>
</evidence>
<evidence type="ECO:0000256" key="1">
    <source>
        <dbReference type="ARBA" id="ARBA00003236"/>
    </source>
</evidence>
<evidence type="ECO:0000256" key="4">
    <source>
        <dbReference type="ARBA" id="ARBA00022723"/>
    </source>
</evidence>
<evidence type="ECO:0000313" key="8">
    <source>
        <dbReference type="EMBL" id="QXT38522.1"/>
    </source>
</evidence>
<dbReference type="InterPro" id="IPR002509">
    <property type="entry name" value="NODB_dom"/>
</dbReference>
<gene>
    <name evidence="8" type="ORF">KYE46_11295</name>
</gene>
<keyword evidence="4" id="KW-0479">Metal-binding</keyword>
<dbReference type="AlphaFoldDB" id="A0A8F6TVK6"/>
<dbReference type="PANTHER" id="PTHR10587">
    <property type="entry name" value="GLYCOSYL TRANSFERASE-RELATED"/>
    <property type="match status" value="1"/>
</dbReference>
<dbReference type="EMBL" id="CP079194">
    <property type="protein sequence ID" value="QXT38522.1"/>
    <property type="molecule type" value="Genomic_DNA"/>
</dbReference>
<proteinExistence type="inferred from homology"/>
<feature type="domain" description="NodB homology" evidence="7">
    <location>
        <begin position="71"/>
        <end position="249"/>
    </location>
</feature>
<dbReference type="GO" id="GO:0016020">
    <property type="term" value="C:membrane"/>
    <property type="evidence" value="ECO:0007669"/>
    <property type="project" value="TreeGrafter"/>
</dbReference>
<name>A0A8F6TVK6_9RHOB</name>
<organism evidence="8 9">
    <name type="scientific">Gymnodinialimonas ceratoperidinii</name>
    <dbReference type="NCBI Taxonomy" id="2856823"/>
    <lineage>
        <taxon>Bacteria</taxon>
        <taxon>Pseudomonadati</taxon>
        <taxon>Pseudomonadota</taxon>
        <taxon>Alphaproteobacteria</taxon>
        <taxon>Rhodobacterales</taxon>
        <taxon>Paracoccaceae</taxon>
        <taxon>Gymnodinialimonas</taxon>
    </lineage>
</organism>
<sequence length="268" mass="29771">MLGQPFEFQGKAIVGQGVGRRKILAGAAAGLATPFLSAPLTAQITPRSFAGRNTIDRGEAATILHVRTAEPVLAITFDDGPHPYHTPHLLDILAERGIRATFFVIGRNAVRYPLILQRMLAEGHEIGNHSWSHPDLHGHSDASVLSQIDRTNQAVVDAVGRPPVLMRPPYGNLYNRHRMLLFETRGMPTVLWSVDPLDWQHPGSAVVTQRIVGRCHRGAVILAHDIHRSTVRAMPATLSGIGERGYRFVTMSELIGWPRWDRRRLRLI</sequence>
<evidence type="ECO:0000256" key="2">
    <source>
        <dbReference type="ARBA" id="ARBA00010973"/>
    </source>
</evidence>
<dbReference type="GO" id="GO:0016810">
    <property type="term" value="F:hydrolase activity, acting on carbon-nitrogen (but not peptide) bonds"/>
    <property type="evidence" value="ECO:0007669"/>
    <property type="project" value="InterPro"/>
</dbReference>
<reference evidence="8 9" key="1">
    <citation type="submission" date="2021-07" db="EMBL/GenBank/DDBJ databases">
        <title>A novel Jannaschia species isolated from marine dinoflagellate Ceratoperidinium margalefii.</title>
        <authorList>
            <person name="Jiang Y."/>
            <person name="Li Z."/>
        </authorList>
    </citation>
    <scope>NUCLEOTIDE SEQUENCE [LARGE SCALE GENOMIC DNA]</scope>
    <source>
        <strain evidence="8 9">J12C1-MA-4</strain>
    </source>
</reference>
<dbReference type="CDD" id="cd10917">
    <property type="entry name" value="CE4_NodB_like_6s_7s"/>
    <property type="match status" value="1"/>
</dbReference>
<dbReference type="GO" id="GO:0046872">
    <property type="term" value="F:metal ion binding"/>
    <property type="evidence" value="ECO:0007669"/>
    <property type="project" value="UniProtKB-KW"/>
</dbReference>
<evidence type="ECO:0000313" key="9">
    <source>
        <dbReference type="Proteomes" id="UP000825009"/>
    </source>
</evidence>
<dbReference type="InterPro" id="IPR050248">
    <property type="entry name" value="Polysacc_deacetylase_ArnD"/>
</dbReference>
<dbReference type="Proteomes" id="UP000825009">
    <property type="component" value="Chromosome"/>
</dbReference>
<dbReference type="GO" id="GO:0005975">
    <property type="term" value="P:carbohydrate metabolic process"/>
    <property type="evidence" value="ECO:0007669"/>
    <property type="project" value="InterPro"/>
</dbReference>
<evidence type="ECO:0000259" key="7">
    <source>
        <dbReference type="PROSITE" id="PS51677"/>
    </source>
</evidence>
<evidence type="ECO:0000256" key="3">
    <source>
        <dbReference type="ARBA" id="ARBA00020071"/>
    </source>
</evidence>
<dbReference type="PANTHER" id="PTHR10587:SF133">
    <property type="entry name" value="CHITIN DEACETYLASE 1-RELATED"/>
    <property type="match status" value="1"/>
</dbReference>
<comment type="function">
    <text evidence="1">Is involved in generating a small heat-stable compound (Nod), an acylated oligomer of N-acetylglucosamine, that stimulates mitosis in various plant protoplasts.</text>
</comment>
<dbReference type="PROSITE" id="PS51677">
    <property type="entry name" value="NODB"/>
    <property type="match status" value="1"/>
</dbReference>
<protein>
    <recommendedName>
        <fullName evidence="3">Chitooligosaccharide deacetylase</fullName>
    </recommendedName>
    <alternativeName>
        <fullName evidence="6">Nodulation protein B</fullName>
    </alternativeName>
</protein>
<keyword evidence="5" id="KW-0378">Hydrolase</keyword>